<sequence>MLGLLTKPAILLGVILVSFTSHATVAPASLGLKIDAPTLYIVEDGDTLWDISALYLENPWLWPRLWQSNPEIENPHLIYPGDRLYLTWHNGQPILSMKPKVKLSPSVRIVDKSPLPTIKPELVLPYLDSNLLLGQALVENSVRVLGASHGRQLLTEQDVVYISGQQPVSSWGIYRQLATFTRNEHIVVALKRIADAEHVEYAEQLTRLRVIEPRQEILPNDIVLPDNFEALANATNHFYPTPASVGHSAQILGSLTGQRYVGQYDVVVLDRGLVDELVQGSMFELYQQGAVVKLDNAKQVSLAKTHIGNLVVIRPYQHFSLALVSQSTQPIGVDSKLLAPPLLSGEE</sequence>
<dbReference type="InterPro" id="IPR036779">
    <property type="entry name" value="LysM_dom_sf"/>
</dbReference>
<proteinExistence type="predicted"/>
<dbReference type="InterPro" id="IPR018392">
    <property type="entry name" value="LysM"/>
</dbReference>
<evidence type="ECO:0000256" key="1">
    <source>
        <dbReference type="SAM" id="SignalP"/>
    </source>
</evidence>
<name>A0ABM9Z620_VIBOR</name>
<feature type="chain" id="PRO_5046844577" evidence="1">
    <location>
        <begin position="24"/>
        <end position="347"/>
    </location>
</feature>
<feature type="signal peptide" evidence="1">
    <location>
        <begin position="1"/>
        <end position="23"/>
    </location>
</feature>
<dbReference type="PANTHER" id="PTHR34700:SF4">
    <property type="entry name" value="PHAGE-LIKE ELEMENT PBSX PROTEIN XKDP"/>
    <property type="match status" value="1"/>
</dbReference>
<accession>A0ABM9Z620</accession>
<dbReference type="CDD" id="cd00118">
    <property type="entry name" value="LysM"/>
    <property type="match status" value="1"/>
</dbReference>
<dbReference type="PROSITE" id="PS51782">
    <property type="entry name" value="LYSM"/>
    <property type="match status" value="1"/>
</dbReference>
<organism evidence="3 4">
    <name type="scientific">Vibrio orientalis CIP 102891 = ATCC 33934</name>
    <dbReference type="NCBI Taxonomy" id="675816"/>
    <lineage>
        <taxon>Bacteria</taxon>
        <taxon>Pseudomonadati</taxon>
        <taxon>Pseudomonadota</taxon>
        <taxon>Gammaproteobacteria</taxon>
        <taxon>Vibrionales</taxon>
        <taxon>Vibrionaceae</taxon>
        <taxon>Vibrio</taxon>
        <taxon>Vibrio oreintalis group</taxon>
    </lineage>
</organism>
<dbReference type="Proteomes" id="UP000003515">
    <property type="component" value="Unassembled WGS sequence"/>
</dbReference>
<comment type="caution">
    <text evidence="3">The sequence shown here is derived from an EMBL/GenBank/DDBJ whole genome shotgun (WGS) entry which is preliminary data.</text>
</comment>
<dbReference type="InterPro" id="IPR052196">
    <property type="entry name" value="Bact_Kbp"/>
</dbReference>
<dbReference type="PANTHER" id="PTHR34700">
    <property type="entry name" value="POTASSIUM BINDING PROTEIN KBP"/>
    <property type="match status" value="1"/>
</dbReference>
<reference evidence="3 4" key="1">
    <citation type="submission" date="2009-10" db="EMBL/GenBank/DDBJ databases">
        <authorList>
            <consortium name="Los Alamos National Laboratory (LANL)"/>
            <consortium name="National Microbial Pathogen Data Resource (NMPDR)"/>
            <person name="Munk A.C."/>
            <person name="Chertkov O."/>
            <person name="Tapia R."/>
            <person name="Green L."/>
            <person name="Rogers Y."/>
            <person name="Detter J.C."/>
            <person name="Bruce D."/>
            <person name="Brettin T.S."/>
            <person name="Colwell R.R."/>
            <person name="Huq A."/>
            <person name="Grim C.J."/>
            <person name="Hasan N.A."/>
            <person name="Bartels D."/>
            <person name="Vonstein V."/>
        </authorList>
    </citation>
    <scope>NUCLEOTIDE SEQUENCE [LARGE SCALE GENOMIC DNA]</scope>
    <source>
        <strain evidence="3 4">CIP 102891</strain>
    </source>
</reference>
<dbReference type="Pfam" id="PF01476">
    <property type="entry name" value="LysM"/>
    <property type="match status" value="1"/>
</dbReference>
<dbReference type="RefSeq" id="WP_004410983.1">
    <property type="nucleotide sequence ID" value="NZ_ACZV01000003.1"/>
</dbReference>
<dbReference type="Gene3D" id="3.10.350.10">
    <property type="entry name" value="LysM domain"/>
    <property type="match status" value="1"/>
</dbReference>
<feature type="domain" description="LysM" evidence="2">
    <location>
        <begin position="38"/>
        <end position="86"/>
    </location>
</feature>
<gene>
    <name evidence="3" type="ORF">VIA_000622</name>
</gene>
<dbReference type="EMBL" id="ACZV01000003">
    <property type="protein sequence ID" value="EEX95159.1"/>
    <property type="molecule type" value="Genomic_DNA"/>
</dbReference>
<evidence type="ECO:0000313" key="3">
    <source>
        <dbReference type="EMBL" id="EEX95159.1"/>
    </source>
</evidence>
<evidence type="ECO:0000259" key="2">
    <source>
        <dbReference type="PROSITE" id="PS51782"/>
    </source>
</evidence>
<keyword evidence="1" id="KW-0732">Signal</keyword>
<protein>
    <submittedName>
        <fullName evidence="3">LysM domain-containing protein</fullName>
    </submittedName>
</protein>
<evidence type="ECO:0000313" key="4">
    <source>
        <dbReference type="Proteomes" id="UP000003515"/>
    </source>
</evidence>
<keyword evidence="4" id="KW-1185">Reference proteome</keyword>
<dbReference type="SUPFAM" id="SSF54106">
    <property type="entry name" value="LysM domain"/>
    <property type="match status" value="1"/>
</dbReference>